<accession>A0AA39YPS3</accession>
<sequence>MAHASDPNARFLRAVSIIFDADDSEVSSCISTEVHISEKPNASAEYQASERYRQILQKAFTDLRLINKESLAGLQTISILKEVILFRQPEIHAFFRDLDFKVPTARQFRKCLEQQRAIINNPQNRTLRLVPPQGAMMPFKAGAQQIDTLHMVLLAWQFRNEVGARRDKFHSQEDKRWWHVVSTLAGIVDAVLTIARHMSIYGIKEFNLTDPPMVVEQVSDGKWDFPKTMRAPDSKDSGFRSSASGWRGMLLNAIVNSNDPDLPRLVRRSTA</sequence>
<proteinExistence type="predicted"/>
<keyword evidence="2" id="KW-1185">Reference proteome</keyword>
<name>A0AA39YPS3_9PEZI</name>
<dbReference type="Proteomes" id="UP001174936">
    <property type="component" value="Unassembled WGS sequence"/>
</dbReference>
<comment type="caution">
    <text evidence="1">The sequence shown here is derived from an EMBL/GenBank/DDBJ whole genome shotgun (WGS) entry which is preliminary data.</text>
</comment>
<evidence type="ECO:0000313" key="2">
    <source>
        <dbReference type="Proteomes" id="UP001174936"/>
    </source>
</evidence>
<reference evidence="1" key="1">
    <citation type="submission" date="2023-06" db="EMBL/GenBank/DDBJ databases">
        <title>Genome-scale phylogeny and comparative genomics of the fungal order Sordariales.</title>
        <authorList>
            <consortium name="Lawrence Berkeley National Laboratory"/>
            <person name="Hensen N."/>
            <person name="Bonometti L."/>
            <person name="Westerberg I."/>
            <person name="Brannstrom I.O."/>
            <person name="Guillou S."/>
            <person name="Cros-Aarteil S."/>
            <person name="Calhoun S."/>
            <person name="Haridas S."/>
            <person name="Kuo A."/>
            <person name="Mondo S."/>
            <person name="Pangilinan J."/>
            <person name="Riley R."/>
            <person name="Labutti K."/>
            <person name="Andreopoulos B."/>
            <person name="Lipzen A."/>
            <person name="Chen C."/>
            <person name="Yanf M."/>
            <person name="Daum C."/>
            <person name="Ng V."/>
            <person name="Clum A."/>
            <person name="Steindorff A."/>
            <person name="Ohm R."/>
            <person name="Martin F."/>
            <person name="Silar P."/>
            <person name="Natvig D."/>
            <person name="Lalanne C."/>
            <person name="Gautier V."/>
            <person name="Ament-Velasquez S.L."/>
            <person name="Kruys A."/>
            <person name="Hutchinson M.I."/>
            <person name="Powell A.J."/>
            <person name="Barry K."/>
            <person name="Miller A.N."/>
            <person name="Grigoriev I.V."/>
            <person name="Debuchy R."/>
            <person name="Gladieux P."/>
            <person name="Thoren M.H."/>
            <person name="Johannesson H."/>
        </authorList>
    </citation>
    <scope>NUCLEOTIDE SEQUENCE</scope>
    <source>
        <strain evidence="1">SMH2532-1</strain>
    </source>
</reference>
<organism evidence="1 2">
    <name type="scientific">Cercophora newfieldiana</name>
    <dbReference type="NCBI Taxonomy" id="92897"/>
    <lineage>
        <taxon>Eukaryota</taxon>
        <taxon>Fungi</taxon>
        <taxon>Dikarya</taxon>
        <taxon>Ascomycota</taxon>
        <taxon>Pezizomycotina</taxon>
        <taxon>Sordariomycetes</taxon>
        <taxon>Sordariomycetidae</taxon>
        <taxon>Sordariales</taxon>
        <taxon>Lasiosphaeriaceae</taxon>
        <taxon>Cercophora</taxon>
    </lineage>
</organism>
<gene>
    <name evidence="1" type="ORF">B0T16DRAFT_396026</name>
</gene>
<protein>
    <submittedName>
        <fullName evidence="1">Uncharacterized protein</fullName>
    </submittedName>
</protein>
<dbReference type="EMBL" id="JAULSV010000001">
    <property type="protein sequence ID" value="KAK0655005.1"/>
    <property type="molecule type" value="Genomic_DNA"/>
</dbReference>
<evidence type="ECO:0000313" key="1">
    <source>
        <dbReference type="EMBL" id="KAK0655005.1"/>
    </source>
</evidence>
<dbReference type="AlphaFoldDB" id="A0AA39YPS3"/>